<dbReference type="GO" id="GO:0005546">
    <property type="term" value="F:phosphatidylinositol-4,5-bisphosphate binding"/>
    <property type="evidence" value="ECO:0007669"/>
    <property type="project" value="TreeGrafter"/>
</dbReference>
<comment type="caution">
    <text evidence="6">The sequence shown here is derived from an EMBL/GenBank/DDBJ whole genome shotgun (WGS) entry which is preliminary data.</text>
</comment>
<dbReference type="CDD" id="cd11293">
    <property type="entry name" value="gelsolin_S4_like"/>
    <property type="match status" value="1"/>
</dbReference>
<name>A0A6A4VLR2_AMPAM</name>
<dbReference type="CDD" id="cd11290">
    <property type="entry name" value="gelsolin_S1_like"/>
    <property type="match status" value="1"/>
</dbReference>
<dbReference type="GO" id="GO:0051014">
    <property type="term" value="P:actin filament severing"/>
    <property type="evidence" value="ECO:0007669"/>
    <property type="project" value="TreeGrafter"/>
</dbReference>
<dbReference type="SUPFAM" id="SSF55753">
    <property type="entry name" value="Actin depolymerizing proteins"/>
    <property type="match status" value="6"/>
</dbReference>
<gene>
    <name evidence="6" type="primary">AVIL_0</name>
    <name evidence="6" type="ORF">FJT64_010378</name>
</gene>
<dbReference type="InterPro" id="IPR007122">
    <property type="entry name" value="Villin/Gelsolin"/>
</dbReference>
<dbReference type="PROSITE" id="PS51089">
    <property type="entry name" value="HP"/>
    <property type="match status" value="1"/>
</dbReference>
<keyword evidence="4" id="KW-0009">Actin-binding</keyword>
<evidence type="ECO:0000256" key="2">
    <source>
        <dbReference type="ARBA" id="ARBA00022467"/>
    </source>
</evidence>
<dbReference type="FunFam" id="3.40.20.10:FF:000001">
    <property type="entry name" value="Gelsolin"/>
    <property type="match status" value="1"/>
</dbReference>
<evidence type="ECO:0000256" key="3">
    <source>
        <dbReference type="ARBA" id="ARBA00022737"/>
    </source>
</evidence>
<dbReference type="InterPro" id="IPR036886">
    <property type="entry name" value="Villin_headpiece_dom_sf"/>
</dbReference>
<dbReference type="CDD" id="cd11288">
    <property type="entry name" value="gelsolin_S5_like"/>
    <property type="match status" value="1"/>
</dbReference>
<organism evidence="6 7">
    <name type="scientific">Amphibalanus amphitrite</name>
    <name type="common">Striped barnacle</name>
    <name type="synonym">Balanus amphitrite</name>
    <dbReference type="NCBI Taxonomy" id="1232801"/>
    <lineage>
        <taxon>Eukaryota</taxon>
        <taxon>Metazoa</taxon>
        <taxon>Ecdysozoa</taxon>
        <taxon>Arthropoda</taxon>
        <taxon>Crustacea</taxon>
        <taxon>Multicrustacea</taxon>
        <taxon>Cirripedia</taxon>
        <taxon>Thoracica</taxon>
        <taxon>Thoracicalcarea</taxon>
        <taxon>Balanomorpha</taxon>
        <taxon>Balanoidea</taxon>
        <taxon>Balanidae</taxon>
        <taxon>Amphibalaninae</taxon>
        <taxon>Amphibalanus</taxon>
    </lineage>
</organism>
<dbReference type="Proteomes" id="UP000440578">
    <property type="component" value="Unassembled WGS sequence"/>
</dbReference>
<keyword evidence="3" id="KW-0677">Repeat</keyword>
<dbReference type="PRINTS" id="PR00597">
    <property type="entry name" value="GELSOLIN"/>
</dbReference>
<dbReference type="GO" id="GO:0015629">
    <property type="term" value="C:actin cytoskeleton"/>
    <property type="evidence" value="ECO:0007669"/>
    <property type="project" value="TreeGrafter"/>
</dbReference>
<dbReference type="SMART" id="SM00153">
    <property type="entry name" value="VHP"/>
    <property type="match status" value="1"/>
</dbReference>
<accession>A0A6A4VLR2</accession>
<dbReference type="CDD" id="cd11292">
    <property type="entry name" value="gelsolin_S3_like"/>
    <property type="match status" value="1"/>
</dbReference>
<dbReference type="SMART" id="SM00262">
    <property type="entry name" value="GEL"/>
    <property type="match status" value="6"/>
</dbReference>
<feature type="domain" description="HP" evidence="5">
    <location>
        <begin position="755"/>
        <end position="821"/>
    </location>
</feature>
<dbReference type="Gene3D" id="1.10.950.10">
    <property type="entry name" value="Villin headpiece domain"/>
    <property type="match status" value="1"/>
</dbReference>
<dbReference type="GO" id="GO:0008154">
    <property type="term" value="P:actin polymerization or depolymerization"/>
    <property type="evidence" value="ECO:0007669"/>
    <property type="project" value="TreeGrafter"/>
</dbReference>
<dbReference type="SUPFAM" id="SSF47050">
    <property type="entry name" value="VHP, Villin headpiece domain"/>
    <property type="match status" value="1"/>
</dbReference>
<dbReference type="Gene3D" id="3.40.20.10">
    <property type="entry name" value="Severin"/>
    <property type="match status" value="6"/>
</dbReference>
<dbReference type="OrthoDB" id="6375767at2759"/>
<evidence type="ECO:0000313" key="7">
    <source>
        <dbReference type="Proteomes" id="UP000440578"/>
    </source>
</evidence>
<evidence type="ECO:0000313" key="6">
    <source>
        <dbReference type="EMBL" id="KAF0291522.1"/>
    </source>
</evidence>
<dbReference type="Pfam" id="PF00626">
    <property type="entry name" value="Gelsolin"/>
    <property type="match status" value="6"/>
</dbReference>
<evidence type="ECO:0000259" key="5">
    <source>
        <dbReference type="PROSITE" id="PS51089"/>
    </source>
</evidence>
<protein>
    <submittedName>
        <fullName evidence="6">Advillin</fullName>
    </submittedName>
</protein>
<dbReference type="PANTHER" id="PTHR11977">
    <property type="entry name" value="VILLIN"/>
    <property type="match status" value="1"/>
</dbReference>
<dbReference type="PANTHER" id="PTHR11977:SF57">
    <property type="entry name" value="VILLIN-LIKE PROTEIN QUAIL"/>
    <property type="match status" value="1"/>
</dbReference>
<dbReference type="FunFam" id="3.40.20.10:FF:000005">
    <property type="entry name" value="Gelsolin"/>
    <property type="match status" value="1"/>
</dbReference>
<reference evidence="6 7" key="1">
    <citation type="submission" date="2019-07" db="EMBL/GenBank/DDBJ databases">
        <title>Draft genome assembly of a fouling barnacle, Amphibalanus amphitrite (Darwin, 1854): The first reference genome for Thecostraca.</title>
        <authorList>
            <person name="Kim W."/>
        </authorList>
    </citation>
    <scope>NUCLEOTIDE SEQUENCE [LARGE SCALE GENOMIC DNA]</scope>
    <source>
        <strain evidence="6">SNU_AA5</strain>
        <tissue evidence="6">Soma without cirri and trophi</tissue>
    </source>
</reference>
<dbReference type="GO" id="GO:0051016">
    <property type="term" value="P:barbed-end actin filament capping"/>
    <property type="evidence" value="ECO:0007669"/>
    <property type="project" value="TreeGrafter"/>
</dbReference>
<proteinExistence type="inferred from homology"/>
<dbReference type="AlphaFoldDB" id="A0A6A4VLR2"/>
<dbReference type="InterPro" id="IPR029006">
    <property type="entry name" value="ADF-H/Gelsolin-like_dom_sf"/>
</dbReference>
<evidence type="ECO:0000256" key="4">
    <source>
        <dbReference type="ARBA" id="ARBA00023203"/>
    </source>
</evidence>
<sequence length="821" mass="91301">MPEMDPAFSSVVPNQPAFHIWRVENLQLVPVPLAQHGQFHRGDSYIVYSSAEPPVGRRGPLQVHIHFWLGSQTSVDEAGVAAYKTVELDDLLGGAPVQHREVEGRESQPFRSYFREGITYLEGGVASGMTHVSDEVQPRMYMVKGKRSPVVRQLTSVSWDHINDGDVFVIDAGDTIFVWTGASANPMEKIQGARLAQRLKAEHGGGIVVVVESGSEKSLPPDELRRLEQLLPLAERKVAPAEPDSADAAQERRLAEQLRLFRCSDADGTLQVTEVKHGPLLQEDLVSDDSFIVDNGEQGIWLWVGRGASAKERSEGMRNAQGFVQKKGYPSHTPVTRVIDGGEPPEFRSLFRSWREKNATVGLGRQFSSGKIAARPPPTGFDATMLHANRALAAKTQMVDDGTGECTVWRVQNFDLKLVPTSEHGRFFGGDCYVVQYAYKVSGRDHWLLYYWLGAHSSQDERGTAALKTVELDDKLGGRPVQVRVVQGKEPPHFMAIFGGRMIVYAGGKASSFDGPGAEDQDLADTYLLQVRGSQPLNTKAVQVECRAKSLNSNDCFVLRVPGGAWVWTGRGASADERQMARSVAGQLCSEPRDIAEGSEPDEFWSALGGRGEYANAPRLAEETAQPARLFHCSNASGTFRVREIADFDQSDLCEDDVMLLDAWDSVFVWIGSKSNREERAAAEKAAIEYLRTDPSGRGTGTPVLRIRQHGEPPSFTGFFGAWSDALWSEQPSWAAVQRELRQQNRPQVEKVVERPDRPRYPLSVLRSRQLEDLPDDVDPTRKEEYLAAEEFAQVFGVSWERFQEMPQWKRVQKKKEVGLF</sequence>
<dbReference type="CDD" id="cd11291">
    <property type="entry name" value="gelsolin_S6_like"/>
    <property type="match status" value="1"/>
</dbReference>
<keyword evidence="2" id="KW-0117">Actin capping</keyword>
<keyword evidence="7" id="KW-1185">Reference proteome</keyword>
<dbReference type="InterPro" id="IPR003128">
    <property type="entry name" value="Villin_headpiece"/>
</dbReference>
<evidence type="ECO:0000256" key="1">
    <source>
        <dbReference type="ARBA" id="ARBA00008418"/>
    </source>
</evidence>
<dbReference type="EMBL" id="VIIS01001874">
    <property type="protein sequence ID" value="KAF0291522.1"/>
    <property type="molecule type" value="Genomic_DNA"/>
</dbReference>
<dbReference type="InterPro" id="IPR007123">
    <property type="entry name" value="Gelsolin-like_dom"/>
</dbReference>
<comment type="similarity">
    <text evidence="1">Belongs to the villin/gelsolin family.</text>
</comment>
<dbReference type="GO" id="GO:0005737">
    <property type="term" value="C:cytoplasm"/>
    <property type="evidence" value="ECO:0007669"/>
    <property type="project" value="TreeGrafter"/>
</dbReference>
<dbReference type="Pfam" id="PF02209">
    <property type="entry name" value="VHP"/>
    <property type="match status" value="1"/>
</dbReference>
<dbReference type="GO" id="GO:0051015">
    <property type="term" value="F:actin filament binding"/>
    <property type="evidence" value="ECO:0007669"/>
    <property type="project" value="InterPro"/>
</dbReference>